<feature type="domain" description="FHF complex subunit HOOK-interacting protein C-terminal" evidence="2">
    <location>
        <begin position="471"/>
        <end position="560"/>
    </location>
</feature>
<proteinExistence type="inferred from homology"/>
<keyword evidence="4" id="KW-1185">Reference proteome</keyword>
<comment type="caution">
    <text evidence="3">The sequence shown here is derived from an EMBL/GenBank/DDBJ whole genome shotgun (WGS) entry which is preliminary data.</text>
</comment>
<reference evidence="3" key="1">
    <citation type="submission" date="2020-05" db="EMBL/GenBank/DDBJ databases">
        <title>Phylogenomic resolution of chytrid fungi.</title>
        <authorList>
            <person name="Stajich J.E."/>
            <person name="Amses K."/>
            <person name="Simmons R."/>
            <person name="Seto K."/>
            <person name="Myers J."/>
            <person name="Bonds A."/>
            <person name="Quandt C.A."/>
            <person name="Barry K."/>
            <person name="Liu P."/>
            <person name="Grigoriev I."/>
            <person name="Longcore J.E."/>
            <person name="James T.Y."/>
        </authorList>
    </citation>
    <scope>NUCLEOTIDE SEQUENCE</scope>
    <source>
        <strain evidence="3">PLAUS21</strain>
    </source>
</reference>
<evidence type="ECO:0000313" key="3">
    <source>
        <dbReference type="EMBL" id="KAJ3257724.1"/>
    </source>
</evidence>
<organism evidence="3 4">
    <name type="scientific">Boothiomyces macroporosus</name>
    <dbReference type="NCBI Taxonomy" id="261099"/>
    <lineage>
        <taxon>Eukaryota</taxon>
        <taxon>Fungi</taxon>
        <taxon>Fungi incertae sedis</taxon>
        <taxon>Chytridiomycota</taxon>
        <taxon>Chytridiomycota incertae sedis</taxon>
        <taxon>Chytridiomycetes</taxon>
        <taxon>Rhizophydiales</taxon>
        <taxon>Terramycetaceae</taxon>
        <taxon>Boothiomyces</taxon>
    </lineage>
</organism>
<evidence type="ECO:0000256" key="1">
    <source>
        <dbReference type="ARBA" id="ARBA00024336"/>
    </source>
</evidence>
<evidence type="ECO:0000313" key="4">
    <source>
        <dbReference type="Proteomes" id="UP001210925"/>
    </source>
</evidence>
<dbReference type="PANTHER" id="PTHR21705:SF11">
    <property type="entry name" value="FHIP FAMILY PROTEIN CG3558"/>
    <property type="match status" value="1"/>
</dbReference>
<dbReference type="EMBL" id="JADGKB010000035">
    <property type="protein sequence ID" value="KAJ3257724.1"/>
    <property type="molecule type" value="Genomic_DNA"/>
</dbReference>
<dbReference type="InterPro" id="IPR019384">
    <property type="entry name" value="FHIP"/>
</dbReference>
<dbReference type="PANTHER" id="PTHR21705">
    <property type="entry name" value="RAI16 PROTEIN-RELATED"/>
    <property type="match status" value="1"/>
</dbReference>
<comment type="similarity">
    <text evidence="1">Belongs to the FHIP family.</text>
</comment>
<evidence type="ECO:0000259" key="2">
    <source>
        <dbReference type="Pfam" id="PF19314"/>
    </source>
</evidence>
<dbReference type="Pfam" id="PF19314">
    <property type="entry name" value="DUF5917"/>
    <property type="match status" value="1"/>
</dbReference>
<accession>A0AAD5Y452</accession>
<name>A0AAD5Y452_9FUNG</name>
<sequence length="604" mass="68212">MDLFGDFKSKLLSISREAAKVFEEQTPIEQFKSAWKYALEELKSPYSEVQLRNSLDEMLDLLLMEQAKNSKTNETGSCTEFFLKNEILGQMILAGNNKRIISFASQLVNMMDSHFLYNAAIHGPITKLLKDQSLGEQLIELEYHLSLKILESPELLQLFFLKPSNGHPQFSIFDHLIQFVHLDTENGDFARAAFEMLLCQCAANSDLEGYILQTEFSSIIVASLAGLHAQLPVVLPNISNRNKHNKEIFEADMKAFISFYKFVHMCLTKCPSDKIGDAIIKQFTDLFLAQVVFSTLNSCSDFDGSTVTSLYYIQTMIELTVNQKMFEAVTRFLLESSSIDDLDGLRARDILLSKLNSLSEDVVTSVMQILTSILTHQSNLAVSLLFEKCELVDVHLPVKISDHMELLNKYIPLLPKGTGPQNSNLDAYLADAISTMLVNKPLQKDASAVKDTDFEAEEEKLREKVAQLKTDPTLNKILQKFGGFFQHSMKINLALTGIITILATQPNQVLFSCLFEESDSTTCPSIHTIFTKLIGEVEQYKATIPNYEIRLPLIKQSLNDDLLSDFDQERELIRNIICFEEFIKEIVACLLMRAGSAQQSFSFV</sequence>
<dbReference type="InterPro" id="IPR045669">
    <property type="entry name" value="FHIP_C"/>
</dbReference>
<dbReference type="Proteomes" id="UP001210925">
    <property type="component" value="Unassembled WGS sequence"/>
</dbReference>
<dbReference type="AlphaFoldDB" id="A0AAD5Y452"/>
<dbReference type="Pfam" id="PF10257">
    <property type="entry name" value="RAI16-like"/>
    <property type="match status" value="1"/>
</dbReference>
<gene>
    <name evidence="3" type="ORF">HK103_004351</name>
</gene>
<protein>
    <recommendedName>
        <fullName evidence="2">FHF complex subunit HOOK-interacting protein C-terminal domain-containing protein</fullName>
    </recommendedName>
</protein>